<protein>
    <submittedName>
        <fullName evidence="1">Uncharacterized protein</fullName>
    </submittedName>
</protein>
<organism evidence="1 2">
    <name type="scientific">Planobispora takensis</name>
    <dbReference type="NCBI Taxonomy" id="1367882"/>
    <lineage>
        <taxon>Bacteria</taxon>
        <taxon>Bacillati</taxon>
        <taxon>Actinomycetota</taxon>
        <taxon>Actinomycetes</taxon>
        <taxon>Streptosporangiales</taxon>
        <taxon>Streptosporangiaceae</taxon>
        <taxon>Planobispora</taxon>
    </lineage>
</organism>
<dbReference type="AlphaFoldDB" id="A0A8J3SRE7"/>
<dbReference type="RefSeq" id="WP_203873652.1">
    <property type="nucleotide sequence ID" value="NZ_BOOK01000006.1"/>
</dbReference>
<proteinExistence type="predicted"/>
<comment type="caution">
    <text evidence="1">The sequence shown here is derived from an EMBL/GenBank/DDBJ whole genome shotgun (WGS) entry which is preliminary data.</text>
</comment>
<reference evidence="1" key="1">
    <citation type="submission" date="2021-01" db="EMBL/GenBank/DDBJ databases">
        <title>Whole genome shotgun sequence of Planobispora takensis NBRC 109077.</title>
        <authorList>
            <person name="Komaki H."/>
            <person name="Tamura T."/>
        </authorList>
    </citation>
    <scope>NUCLEOTIDE SEQUENCE</scope>
    <source>
        <strain evidence="1">NBRC 109077</strain>
    </source>
</reference>
<evidence type="ECO:0000313" key="2">
    <source>
        <dbReference type="Proteomes" id="UP000634476"/>
    </source>
</evidence>
<accession>A0A8J3SRE7</accession>
<dbReference type="EMBL" id="BOOK01000006">
    <property type="protein sequence ID" value="GIH99176.1"/>
    <property type="molecule type" value="Genomic_DNA"/>
</dbReference>
<sequence length="105" mass="10937">MSLREQLDGAFLVIDAGRLTAGDILIRPARQITSVTVTATTPGGATSFGCGDKVKIFRPRPSTTVEECPQCGASAGEPCDPAYCLSLAFIDDAADEVFGPEGEQS</sequence>
<dbReference type="Proteomes" id="UP000634476">
    <property type="component" value="Unassembled WGS sequence"/>
</dbReference>
<gene>
    <name evidence="1" type="ORF">Pta02_11850</name>
</gene>
<keyword evidence="2" id="KW-1185">Reference proteome</keyword>
<evidence type="ECO:0000313" key="1">
    <source>
        <dbReference type="EMBL" id="GIH99176.1"/>
    </source>
</evidence>
<name>A0A8J3SRE7_9ACTN</name>